<evidence type="ECO:0000313" key="1">
    <source>
        <dbReference type="EMBL" id="QTD54273.1"/>
    </source>
</evidence>
<accession>A0A8A4TXR2</accession>
<dbReference type="KEGG" id="scor:J3U87_17655"/>
<dbReference type="AlphaFoldDB" id="A0A8A4TXR2"/>
<sequence length="86" mass="9782">MSESGLGDQKIDKERAAEIASREPTVKTFMGDRENLRQVVLEGPDFFSVIYRGRDEKQQMGFQFEVRVCKKTGRVVSTHAHPVRLG</sequence>
<proteinExistence type="predicted"/>
<keyword evidence="2" id="KW-1185">Reference proteome</keyword>
<name>A0A8A4TXR2_SULCO</name>
<reference evidence="1" key="1">
    <citation type="submission" date="2021-03" db="EMBL/GenBank/DDBJ databases">
        <title>Acanthopleuribacteraceae sp. M133.</title>
        <authorList>
            <person name="Wang G."/>
        </authorList>
    </citation>
    <scope>NUCLEOTIDE SEQUENCE</scope>
    <source>
        <strain evidence="1">M133</strain>
    </source>
</reference>
<gene>
    <name evidence="1" type="ORF">J3U87_17655</name>
</gene>
<organism evidence="1 2">
    <name type="scientific">Sulfidibacter corallicola</name>
    <dbReference type="NCBI Taxonomy" id="2818388"/>
    <lineage>
        <taxon>Bacteria</taxon>
        <taxon>Pseudomonadati</taxon>
        <taxon>Acidobacteriota</taxon>
        <taxon>Holophagae</taxon>
        <taxon>Acanthopleuribacterales</taxon>
        <taxon>Acanthopleuribacteraceae</taxon>
        <taxon>Sulfidibacter</taxon>
    </lineage>
</organism>
<dbReference type="EMBL" id="CP071793">
    <property type="protein sequence ID" value="QTD54273.1"/>
    <property type="molecule type" value="Genomic_DNA"/>
</dbReference>
<dbReference type="Proteomes" id="UP000663929">
    <property type="component" value="Chromosome"/>
</dbReference>
<protein>
    <submittedName>
        <fullName evidence="1">Uncharacterized protein</fullName>
    </submittedName>
</protein>
<evidence type="ECO:0000313" key="2">
    <source>
        <dbReference type="Proteomes" id="UP000663929"/>
    </source>
</evidence>
<dbReference type="RefSeq" id="WP_237384371.1">
    <property type="nucleotide sequence ID" value="NZ_CP071793.1"/>
</dbReference>